<evidence type="ECO:0000256" key="1">
    <source>
        <dbReference type="ARBA" id="ARBA00004429"/>
    </source>
</evidence>
<evidence type="ECO:0000256" key="7">
    <source>
        <dbReference type="SAM" id="Phobius"/>
    </source>
</evidence>
<keyword evidence="12" id="KW-1185">Reference proteome</keyword>
<evidence type="ECO:0000256" key="6">
    <source>
        <dbReference type="SAM" id="Coils"/>
    </source>
</evidence>
<keyword evidence="2" id="KW-1003">Cell membrane</keyword>
<dbReference type="PROSITE" id="PS50885">
    <property type="entry name" value="HAMP"/>
    <property type="match status" value="1"/>
</dbReference>
<dbReference type="EMBL" id="CP036498">
    <property type="protein sequence ID" value="QUS41695.1"/>
    <property type="molecule type" value="Genomic_DNA"/>
</dbReference>
<dbReference type="SUPFAM" id="SSF58104">
    <property type="entry name" value="Methyl-accepting chemotaxis protein (MCP) signaling domain"/>
    <property type="match status" value="1"/>
</dbReference>
<proteinExistence type="inferred from homology"/>
<evidence type="ECO:0000259" key="9">
    <source>
        <dbReference type="PROSITE" id="PS50192"/>
    </source>
</evidence>
<keyword evidence="2" id="KW-0997">Cell inner membrane</keyword>
<dbReference type="SMART" id="SM00283">
    <property type="entry name" value="MA"/>
    <property type="match status" value="1"/>
</dbReference>
<feature type="transmembrane region" description="Helical" evidence="7">
    <location>
        <begin position="12"/>
        <end position="32"/>
    </location>
</feature>
<dbReference type="InterPro" id="IPR000727">
    <property type="entry name" value="T_SNARE_dom"/>
</dbReference>
<gene>
    <name evidence="11" type="ORF">RPMA_24695</name>
</gene>
<keyword evidence="7" id="KW-0472">Membrane</keyword>
<reference evidence="11 12" key="1">
    <citation type="submission" date="2019-02" db="EMBL/GenBank/DDBJ databases">
        <title>Emended description of the genus Rhodopseudomonas and description of Rhodopseudomonas albus sp. nov., a non-phototrophic, heavy-metal-tolerant bacterium isolated from garden soil.</title>
        <authorList>
            <person name="Bao Z."/>
            <person name="Cao W.W."/>
            <person name="Sato Y."/>
            <person name="Nishizawa T."/>
            <person name="Zhao J."/>
            <person name="Guo Y."/>
            <person name="Ohta H."/>
        </authorList>
    </citation>
    <scope>NUCLEOTIDE SEQUENCE [LARGE SCALE GENOMIC DNA]</scope>
    <source>
        <strain evidence="11 12">SK50-23</strain>
    </source>
</reference>
<sequence length="667" mass="70565">MSLLNLRIRGRLYGGFGALVLFGLVGSGFAMWQMSEVGTQVGSLSIQSANTIRAAEIASELHATRGAILRYSFDQDEAALADADKRLARLSTSIQTVIQSSRSEERRAAYRTIEKDVAEVKTQRQALGEAVKQVVAGREVLQEAGDKLSSSLRKLAISTRNTPYGQGSTKLESDTLLVQIANWRYFVSRDEKQIASFNDQVRIAEQQIGEMEKMQMPPTLAALFGTIRTNLKSYASLFEKASKSLQTADAIFQKSISPTIIHAIAQVDVVKSGIQEAQAQTVAATNERISTTTMLQQIVAGVVTVVGILIAMLIARGIIGPLAGLTAGMKELAEGNFSVVLPGVNRKDEVGDMARAVEGFKIKAEEKARAEAEAKLTQDQQAALQRRRDMVRLADDFEGAVGSIVENVSSASGQLEQSATALTTTAEQAKQLTAMVSAASDEASSNVQAVASSTEEMSSSVNEISRQVQESANIANSAVSQARKTNERVAELARAAARIGDVVELINTIAGQTNLLALNATIEAARAGDAGRGFAVVASEVKALAEQTAKATGDISHQISGIQAATEESVGAIKEIGDTIGRMSEIASTIASAVEQQGAATQEIARNVQQAAQGTMQVSANITDVQRGATSTGSASSQVLSAAQSLSTESARLKREVGKFLETVRAA</sequence>
<dbReference type="PANTHER" id="PTHR32089">
    <property type="entry name" value="METHYL-ACCEPTING CHEMOTAXIS PROTEIN MCPB"/>
    <property type="match status" value="1"/>
</dbReference>
<comment type="similarity">
    <text evidence="4">Belongs to the methyl-accepting chemotaxis (MCP) protein family.</text>
</comment>
<dbReference type="Gene3D" id="1.10.287.950">
    <property type="entry name" value="Methyl-accepting chemotaxis protein"/>
    <property type="match status" value="1"/>
</dbReference>
<name>A0ABX8AH47_9BRAD</name>
<dbReference type="InterPro" id="IPR032255">
    <property type="entry name" value="HBM"/>
</dbReference>
<keyword evidence="7" id="KW-1133">Transmembrane helix</keyword>
<evidence type="ECO:0000259" key="10">
    <source>
        <dbReference type="PROSITE" id="PS50885"/>
    </source>
</evidence>
<dbReference type="PRINTS" id="PR00260">
    <property type="entry name" value="CHEMTRNSDUCR"/>
</dbReference>
<evidence type="ECO:0000259" key="8">
    <source>
        <dbReference type="PROSITE" id="PS50111"/>
    </source>
</evidence>
<dbReference type="Pfam" id="PF00672">
    <property type="entry name" value="HAMP"/>
    <property type="match status" value="1"/>
</dbReference>
<evidence type="ECO:0000256" key="4">
    <source>
        <dbReference type="ARBA" id="ARBA00029447"/>
    </source>
</evidence>
<feature type="domain" description="HAMP" evidence="10">
    <location>
        <begin position="316"/>
        <end position="369"/>
    </location>
</feature>
<feature type="domain" description="Methyl-accepting transducer" evidence="8">
    <location>
        <begin position="404"/>
        <end position="647"/>
    </location>
</feature>
<evidence type="ECO:0000256" key="2">
    <source>
        <dbReference type="ARBA" id="ARBA00022519"/>
    </source>
</evidence>
<feature type="domain" description="T-SNARE coiled-coil homology" evidence="9">
    <location>
        <begin position="563"/>
        <end position="625"/>
    </location>
</feature>
<evidence type="ECO:0000256" key="3">
    <source>
        <dbReference type="ARBA" id="ARBA00023224"/>
    </source>
</evidence>
<dbReference type="InterPro" id="IPR004090">
    <property type="entry name" value="Chemotax_Me-accpt_rcpt"/>
</dbReference>
<dbReference type="PROSITE" id="PS50192">
    <property type="entry name" value="T_SNARE"/>
    <property type="match status" value="1"/>
</dbReference>
<accession>A0ABX8AH47</accession>
<comment type="subcellular location">
    <subcellularLocation>
        <location evidence="1">Cell inner membrane</location>
        <topology evidence="1">Multi-pass membrane protein</topology>
    </subcellularLocation>
</comment>
<evidence type="ECO:0000256" key="5">
    <source>
        <dbReference type="PROSITE-ProRule" id="PRU00284"/>
    </source>
</evidence>
<evidence type="ECO:0000313" key="12">
    <source>
        <dbReference type="Proteomes" id="UP000682843"/>
    </source>
</evidence>
<protein>
    <submittedName>
        <fullName evidence="11">Methyl-accepting chemotaxis protein</fullName>
    </submittedName>
</protein>
<dbReference type="SMART" id="SM01358">
    <property type="entry name" value="HBM"/>
    <property type="match status" value="1"/>
</dbReference>
<feature type="coiled-coil region" evidence="6">
    <location>
        <begin position="187"/>
        <end position="214"/>
    </location>
</feature>
<keyword evidence="7" id="KW-0812">Transmembrane</keyword>
<dbReference type="PANTHER" id="PTHR32089:SF112">
    <property type="entry name" value="LYSOZYME-LIKE PROTEIN-RELATED"/>
    <property type="match status" value="1"/>
</dbReference>
<dbReference type="PROSITE" id="PS50111">
    <property type="entry name" value="CHEMOTAXIS_TRANSDUC_2"/>
    <property type="match status" value="1"/>
</dbReference>
<dbReference type="SMART" id="SM00304">
    <property type="entry name" value="HAMP"/>
    <property type="match status" value="1"/>
</dbReference>
<dbReference type="CDD" id="cd06225">
    <property type="entry name" value="HAMP"/>
    <property type="match status" value="1"/>
</dbReference>
<dbReference type="Pfam" id="PF00015">
    <property type="entry name" value="MCPsignal"/>
    <property type="match status" value="1"/>
</dbReference>
<keyword evidence="3 5" id="KW-0807">Transducer</keyword>
<keyword evidence="6" id="KW-0175">Coiled coil</keyword>
<feature type="transmembrane region" description="Helical" evidence="7">
    <location>
        <begin position="298"/>
        <end position="319"/>
    </location>
</feature>
<dbReference type="InterPro" id="IPR003660">
    <property type="entry name" value="HAMP_dom"/>
</dbReference>
<dbReference type="Proteomes" id="UP000682843">
    <property type="component" value="Chromosome"/>
</dbReference>
<dbReference type="InterPro" id="IPR004089">
    <property type="entry name" value="MCPsignal_dom"/>
</dbReference>
<dbReference type="RefSeq" id="WP_211910334.1">
    <property type="nucleotide sequence ID" value="NZ_CP036498.1"/>
</dbReference>
<organism evidence="11 12">
    <name type="scientific">Tardiphaga alba</name>
    <dbReference type="NCBI Taxonomy" id="340268"/>
    <lineage>
        <taxon>Bacteria</taxon>
        <taxon>Pseudomonadati</taxon>
        <taxon>Pseudomonadota</taxon>
        <taxon>Alphaproteobacteria</taxon>
        <taxon>Hyphomicrobiales</taxon>
        <taxon>Nitrobacteraceae</taxon>
        <taxon>Tardiphaga</taxon>
    </lineage>
</organism>
<evidence type="ECO:0000313" key="11">
    <source>
        <dbReference type="EMBL" id="QUS41695.1"/>
    </source>
</evidence>
<dbReference type="Gene3D" id="6.10.340.10">
    <property type="match status" value="1"/>
</dbReference>